<protein>
    <submittedName>
        <fullName evidence="1">Uncharacterized protein</fullName>
    </submittedName>
</protein>
<sequence>MKGDLFSEVFIDLFEEKKVFLDPSLTSFDVVKLFRRGGVCLPARSIERISKKVTGIGLDELLILYRKGPLS</sequence>
<dbReference type="AlphaFoldDB" id="A0A644W4C2"/>
<organism evidence="1">
    <name type="scientific">bioreactor metagenome</name>
    <dbReference type="NCBI Taxonomy" id="1076179"/>
    <lineage>
        <taxon>unclassified sequences</taxon>
        <taxon>metagenomes</taxon>
        <taxon>ecological metagenomes</taxon>
    </lineage>
</organism>
<dbReference type="EMBL" id="VSSQ01000608">
    <property type="protein sequence ID" value="MPL98428.1"/>
    <property type="molecule type" value="Genomic_DNA"/>
</dbReference>
<accession>A0A644W4C2</accession>
<proteinExistence type="predicted"/>
<name>A0A644W4C2_9ZZZZ</name>
<reference evidence="1" key="1">
    <citation type="submission" date="2019-08" db="EMBL/GenBank/DDBJ databases">
        <authorList>
            <person name="Kucharzyk K."/>
            <person name="Murdoch R.W."/>
            <person name="Higgins S."/>
            <person name="Loffler F."/>
        </authorList>
    </citation>
    <scope>NUCLEOTIDE SEQUENCE</scope>
</reference>
<comment type="caution">
    <text evidence="1">The sequence shown here is derived from an EMBL/GenBank/DDBJ whole genome shotgun (WGS) entry which is preliminary data.</text>
</comment>
<evidence type="ECO:0000313" key="1">
    <source>
        <dbReference type="EMBL" id="MPL98428.1"/>
    </source>
</evidence>
<gene>
    <name evidence="1" type="ORF">SDC9_44633</name>
</gene>